<feature type="signal peptide" evidence="12">
    <location>
        <begin position="1"/>
        <end position="18"/>
    </location>
</feature>
<dbReference type="GO" id="GO:0000155">
    <property type="term" value="F:phosphorelay sensor kinase activity"/>
    <property type="evidence" value="ECO:0007669"/>
    <property type="project" value="InterPro"/>
</dbReference>
<dbReference type="PROSITE" id="PS50109">
    <property type="entry name" value="HIS_KIN"/>
    <property type="match status" value="1"/>
</dbReference>
<organism evidence="16">
    <name type="scientific">Tetraselmis sp. GSL018</name>
    <dbReference type="NCBI Taxonomy" id="582737"/>
    <lineage>
        <taxon>Eukaryota</taxon>
        <taxon>Viridiplantae</taxon>
        <taxon>Chlorophyta</taxon>
        <taxon>core chlorophytes</taxon>
        <taxon>Chlorodendrophyceae</taxon>
        <taxon>Chlorodendrales</taxon>
        <taxon>Chlorodendraceae</taxon>
        <taxon>Tetraselmis</taxon>
    </lineage>
</organism>
<feature type="chain" id="PRO_5001605854" description="histidine kinase" evidence="12">
    <location>
        <begin position="19"/>
        <end position="1353"/>
    </location>
</feature>
<evidence type="ECO:0000259" key="13">
    <source>
        <dbReference type="PROSITE" id="PS50109"/>
    </source>
</evidence>
<keyword evidence="3 8" id="KW-0597">Phosphoprotein</keyword>
<feature type="compositionally biased region" description="Low complexity" evidence="10">
    <location>
        <begin position="1220"/>
        <end position="1233"/>
    </location>
</feature>
<feature type="region of interest" description="Disordered" evidence="10">
    <location>
        <begin position="947"/>
        <end position="996"/>
    </location>
</feature>
<dbReference type="Gene3D" id="3.40.50.2300">
    <property type="match status" value="1"/>
</dbReference>
<evidence type="ECO:0000256" key="2">
    <source>
        <dbReference type="ARBA" id="ARBA00012438"/>
    </source>
</evidence>
<evidence type="ECO:0000256" key="6">
    <source>
        <dbReference type="ARBA" id="ARBA00022777"/>
    </source>
</evidence>
<evidence type="ECO:0000256" key="4">
    <source>
        <dbReference type="ARBA" id="ARBA00022679"/>
    </source>
</evidence>
<keyword evidence="5" id="KW-0547">Nucleotide-binding</keyword>
<dbReference type="InterPro" id="IPR001789">
    <property type="entry name" value="Sig_transdc_resp-reg_receiver"/>
</dbReference>
<feature type="compositionally biased region" description="Polar residues" evidence="10">
    <location>
        <begin position="980"/>
        <end position="996"/>
    </location>
</feature>
<keyword evidence="6" id="KW-0418">Kinase</keyword>
<protein>
    <recommendedName>
        <fullName evidence="2">histidine kinase</fullName>
        <ecNumber evidence="2">2.7.13.3</ecNumber>
    </recommendedName>
</protein>
<dbReference type="CDD" id="cd09487">
    <property type="entry name" value="SAM_superfamily"/>
    <property type="match status" value="1"/>
</dbReference>
<dbReference type="InterPro" id="IPR003594">
    <property type="entry name" value="HATPase_dom"/>
</dbReference>
<dbReference type="PANTHER" id="PTHR43047">
    <property type="entry name" value="TWO-COMPONENT HISTIDINE PROTEIN KINASE"/>
    <property type="match status" value="1"/>
</dbReference>
<feature type="compositionally biased region" description="Polar residues" evidence="10">
    <location>
        <begin position="1262"/>
        <end position="1274"/>
    </location>
</feature>
<reference evidence="16" key="1">
    <citation type="submission" date="2014-05" db="EMBL/GenBank/DDBJ databases">
        <title>The transcriptome of the halophilic microalga Tetraselmis sp. GSL018 isolated from the Great Salt Lake, Utah.</title>
        <authorList>
            <person name="Jinkerson R.E."/>
            <person name="D'Adamo S."/>
            <person name="Posewitz M.C."/>
        </authorList>
    </citation>
    <scope>NUCLEOTIDE SEQUENCE</scope>
    <source>
        <strain evidence="16">GSL018</strain>
    </source>
</reference>
<feature type="modified residue" description="4-aspartylphosphate" evidence="8">
    <location>
        <position position="648"/>
    </location>
</feature>
<dbReference type="SMART" id="SM00454">
    <property type="entry name" value="SAM"/>
    <property type="match status" value="1"/>
</dbReference>
<dbReference type="Gene3D" id="1.10.150.50">
    <property type="entry name" value="Transcription Factor, Ets-1"/>
    <property type="match status" value="1"/>
</dbReference>
<dbReference type="SMART" id="SM00387">
    <property type="entry name" value="HATPase_c"/>
    <property type="match status" value="1"/>
</dbReference>
<evidence type="ECO:0000256" key="7">
    <source>
        <dbReference type="ARBA" id="ARBA00023239"/>
    </source>
</evidence>
<dbReference type="PRINTS" id="PR00344">
    <property type="entry name" value="BCTRLSENSOR"/>
</dbReference>
<dbReference type="SUPFAM" id="SSF55073">
    <property type="entry name" value="Nucleotide cyclase"/>
    <property type="match status" value="1"/>
</dbReference>
<dbReference type="CDD" id="cd17546">
    <property type="entry name" value="REC_hyHK_CKI1_RcsC-like"/>
    <property type="match status" value="1"/>
</dbReference>
<comment type="similarity">
    <text evidence="9">Belongs to the adenylyl cyclase class-4/guanylyl cyclase family.</text>
</comment>
<evidence type="ECO:0000256" key="10">
    <source>
        <dbReference type="SAM" id="MobiDB-lite"/>
    </source>
</evidence>
<dbReference type="CDD" id="cd16922">
    <property type="entry name" value="HATPase_EvgS-ArcB-TorS-like"/>
    <property type="match status" value="1"/>
</dbReference>
<feature type="region of interest" description="Disordered" evidence="10">
    <location>
        <begin position="522"/>
        <end position="553"/>
    </location>
</feature>
<dbReference type="Pfam" id="PF00072">
    <property type="entry name" value="Response_reg"/>
    <property type="match status" value="1"/>
</dbReference>
<evidence type="ECO:0000313" key="16">
    <source>
        <dbReference type="EMBL" id="JAC77712.1"/>
    </source>
</evidence>
<dbReference type="PROSITE" id="PS50110">
    <property type="entry name" value="RESPONSE_REGULATORY"/>
    <property type="match status" value="1"/>
</dbReference>
<dbReference type="InterPro" id="IPR001054">
    <property type="entry name" value="A/G_cyclase"/>
</dbReference>
<dbReference type="FunFam" id="3.30.70.1230:FF:000030">
    <property type="entry name" value="Si:ch211-215j19.12"/>
    <property type="match status" value="1"/>
</dbReference>
<dbReference type="EC" id="2.7.13.3" evidence="2"/>
<feature type="domain" description="Guanylate cyclase" evidence="15">
    <location>
        <begin position="761"/>
        <end position="889"/>
    </location>
</feature>
<dbReference type="InterPro" id="IPR036890">
    <property type="entry name" value="HATPase_C_sf"/>
</dbReference>
<dbReference type="InterPro" id="IPR029787">
    <property type="entry name" value="Nucleotide_cyclase"/>
</dbReference>
<dbReference type="SMART" id="SM00388">
    <property type="entry name" value="HisKA"/>
    <property type="match status" value="1"/>
</dbReference>
<keyword evidence="12" id="KW-0732">Signal</keyword>
<dbReference type="EMBL" id="GBEZ01007776">
    <property type="protein sequence ID" value="JAC77712.1"/>
    <property type="molecule type" value="Transcribed_RNA"/>
</dbReference>
<evidence type="ECO:0000256" key="9">
    <source>
        <dbReference type="RuleBase" id="RU000405"/>
    </source>
</evidence>
<dbReference type="SUPFAM" id="SSF47384">
    <property type="entry name" value="Homodimeric domain of signal transducing histidine kinase"/>
    <property type="match status" value="1"/>
</dbReference>
<sequence length="1353" mass="146721">MYFGNLLLFSAFVVSALCLNSPTLLVDGVSNEKTSEGSEVLFAGFISFLTVSFGQTFWLLLNADSSPCGKTLLLLADGAICTLSYLAPWLLLVPAWVSPRDGGFVYPLRNFTWIFSVGMNVSFILDGRNSRVKEFILPVSLGAVSLLAGLSSVLTTGPVTLIFLFLHVVSLFFHAQFVWDGFELKIHHCENLPDAQRLLRRVRFFTVVSCCAFPANLCVRYSGILPLKVCEAIAVVADVSARIIISTAAAQGALNPAAEPGQLSAEKLTVSFLEQLREHDKRKDNYFAGLIHELRTPLNGMIGLADSLLCEEKSCSCRETVITFRDTGRRLIRLISNIMDSSTLKEKKLSLVKEPVLINRLFDEVAVLIQPILSPQVQLRKDISPETPQADGDYTRLMQIMFNLLGNAAKFTEQGTITISAQTSKEATILISVQDTGIGIPEDKLDSIFDPYEQAGSTGRSRNYGSSGLGLAMAKQLVEAHGGEMAVQSKVGSGTCFSFTIPAAEGGAEVARAKSLEVQEASEEVASGKPQLEKVDVPRGSPKARKPPRRSMSMTVAPRADKLAGQTLSEWASACVCCDANDADTDGLEVLSVDDDSVNQVVIKRLMESSGFKVATAMSAQEALDAIEARLAGKEGEGAPLPDIILMDYRMPRMTGLEATRIIRKRYPDWRVPIIMLSANDDEETICEGLRSGCNDYVSKPFKRMELIARISLQVRMLRFQRRELDARQHERILQEILPRYVIDQLKQGKTQIAHQLDQVTILFSDIVGFTELSASITTPQIIGMLDQLFSRFDDNVDVHGVYKVETIGDAYMIVAGHDKHSAHDHAERMLRVAMDMIDIASGLQAPDGKPLRIRVGMHSGPAYAGVVGHKCPRYCLFGDTVNTASRMESNGFPMAVHLSDSCRSLIAGSAMEDAPGFCDLGMRHIKGKGRMRTWLARHGDWESALESHRSSRSSDADAAGSPASTVPRTLPGSPHAGAQTPSQSEPQTPSAQDRATLSEINLRLDSLEGRISMLNASPPMSQTDSEGVGAALETVTRGIQEVNEQVARVAALVAEGAPEARPGSGGNPEDRSEPDSKIDRVLSVLSDLQQQLVFARERTAHENQTTAERKALDQIEQSSERLASVLGWFQSLRSESRAGGGNGAAPATAAELHHLEEQIGDLLGTIGGCLAEAKQQRGEQAMFGRCLSVLCSSTQDLIRKADTVAAPASRPAPHGTPKSLSRSVSSSGRYSYPLDPRTAQATAADAGGFRTSWERPRSSDRAIQQPQTKSQLQGPLHGKTVGMEQQNEISARLRRAGLGHYTSVLLSHGATLADLEGIRPEDLAAFGVRTAGAQERVARAFQESGQPGRTTV</sequence>
<keyword evidence="11" id="KW-0472">Membrane</keyword>
<dbReference type="Pfam" id="PF02518">
    <property type="entry name" value="HATPase_c"/>
    <property type="match status" value="1"/>
</dbReference>
<dbReference type="SMART" id="SM00448">
    <property type="entry name" value="REC"/>
    <property type="match status" value="1"/>
</dbReference>
<dbReference type="InterPro" id="IPR036097">
    <property type="entry name" value="HisK_dim/P_sf"/>
</dbReference>
<feature type="transmembrane region" description="Helical" evidence="11">
    <location>
        <begin position="104"/>
        <end position="123"/>
    </location>
</feature>
<feature type="transmembrane region" description="Helical" evidence="11">
    <location>
        <begin position="41"/>
        <end position="60"/>
    </location>
</feature>
<feature type="domain" description="Response regulatory" evidence="14">
    <location>
        <begin position="589"/>
        <end position="715"/>
    </location>
</feature>
<dbReference type="GO" id="GO:0005886">
    <property type="term" value="C:plasma membrane"/>
    <property type="evidence" value="ECO:0007669"/>
    <property type="project" value="TreeGrafter"/>
</dbReference>
<dbReference type="CDD" id="cd07302">
    <property type="entry name" value="CHD"/>
    <property type="match status" value="1"/>
</dbReference>
<evidence type="ECO:0000256" key="1">
    <source>
        <dbReference type="ARBA" id="ARBA00000085"/>
    </source>
</evidence>
<feature type="region of interest" description="Disordered" evidence="10">
    <location>
        <begin position="1205"/>
        <end position="1278"/>
    </location>
</feature>
<feature type="domain" description="Histidine kinase" evidence="13">
    <location>
        <begin position="289"/>
        <end position="505"/>
    </location>
</feature>
<dbReference type="InterPro" id="IPR005467">
    <property type="entry name" value="His_kinase_dom"/>
</dbReference>
<evidence type="ECO:0000259" key="15">
    <source>
        <dbReference type="PROSITE" id="PS50125"/>
    </source>
</evidence>
<dbReference type="CDD" id="cd00082">
    <property type="entry name" value="HisKA"/>
    <property type="match status" value="1"/>
</dbReference>
<evidence type="ECO:0000256" key="12">
    <source>
        <dbReference type="SAM" id="SignalP"/>
    </source>
</evidence>
<feature type="region of interest" description="Disordered" evidence="10">
    <location>
        <begin position="1055"/>
        <end position="1077"/>
    </location>
</feature>
<proteinExistence type="inferred from homology"/>
<dbReference type="PROSITE" id="PS50125">
    <property type="entry name" value="GUANYLATE_CYCLASE_2"/>
    <property type="match status" value="1"/>
</dbReference>
<accession>A0A061RXV0</accession>
<dbReference type="PROSITE" id="PS00452">
    <property type="entry name" value="GUANYLATE_CYCLASE_1"/>
    <property type="match status" value="1"/>
</dbReference>
<dbReference type="SUPFAM" id="SSF47769">
    <property type="entry name" value="SAM/Pointed domain"/>
    <property type="match status" value="1"/>
</dbReference>
<keyword evidence="11" id="KW-0812">Transmembrane</keyword>
<gene>
    <name evidence="16" type="primary">GUCY1B</name>
    <name evidence="16" type="ORF">TSPGSL018_16987</name>
</gene>
<dbReference type="Gene3D" id="3.30.70.1230">
    <property type="entry name" value="Nucleotide cyclase"/>
    <property type="match status" value="1"/>
</dbReference>
<feature type="transmembrane region" description="Helical" evidence="11">
    <location>
        <begin position="72"/>
        <end position="92"/>
    </location>
</feature>
<evidence type="ECO:0000256" key="11">
    <source>
        <dbReference type="SAM" id="Phobius"/>
    </source>
</evidence>
<dbReference type="InterPro" id="IPR013761">
    <property type="entry name" value="SAM/pointed_sf"/>
</dbReference>
<evidence type="ECO:0000256" key="5">
    <source>
        <dbReference type="ARBA" id="ARBA00022741"/>
    </source>
</evidence>
<keyword evidence="4" id="KW-0808">Transferase</keyword>
<dbReference type="InterPro" id="IPR003661">
    <property type="entry name" value="HisK_dim/P_dom"/>
</dbReference>
<dbReference type="GO" id="GO:0009927">
    <property type="term" value="F:histidine phosphotransfer kinase activity"/>
    <property type="evidence" value="ECO:0007669"/>
    <property type="project" value="TreeGrafter"/>
</dbReference>
<dbReference type="PANTHER" id="PTHR43047:SF72">
    <property type="entry name" value="OSMOSENSING HISTIDINE PROTEIN KINASE SLN1"/>
    <property type="match status" value="1"/>
</dbReference>
<name>A0A061RXV0_9CHLO</name>
<dbReference type="SUPFAM" id="SSF55874">
    <property type="entry name" value="ATPase domain of HSP90 chaperone/DNA topoisomerase II/histidine kinase"/>
    <property type="match status" value="1"/>
</dbReference>
<dbReference type="InterPro" id="IPR011006">
    <property type="entry name" value="CheY-like_superfamily"/>
</dbReference>
<dbReference type="InterPro" id="IPR001660">
    <property type="entry name" value="SAM"/>
</dbReference>
<dbReference type="Gene3D" id="1.10.287.130">
    <property type="match status" value="1"/>
</dbReference>
<feature type="compositionally biased region" description="Basic and acidic residues" evidence="10">
    <location>
        <begin position="947"/>
        <end position="956"/>
    </location>
</feature>
<dbReference type="GO" id="GO:0016849">
    <property type="term" value="F:phosphorus-oxygen lyase activity"/>
    <property type="evidence" value="ECO:0007669"/>
    <property type="project" value="InterPro"/>
</dbReference>
<dbReference type="Gene3D" id="3.30.565.10">
    <property type="entry name" value="Histidine kinase-like ATPase, C-terminal domain"/>
    <property type="match status" value="1"/>
</dbReference>
<dbReference type="SMART" id="SM00044">
    <property type="entry name" value="CYCc"/>
    <property type="match status" value="1"/>
</dbReference>
<dbReference type="FunFam" id="3.30.565.10:FF:000006">
    <property type="entry name" value="Sensor histidine kinase WalK"/>
    <property type="match status" value="1"/>
</dbReference>
<comment type="catalytic activity">
    <reaction evidence="1">
        <text>ATP + protein L-histidine = ADP + protein N-phospho-L-histidine.</text>
        <dbReference type="EC" id="2.7.13.3"/>
    </reaction>
</comment>
<dbReference type="GO" id="GO:0009190">
    <property type="term" value="P:cyclic nucleotide biosynthetic process"/>
    <property type="evidence" value="ECO:0007669"/>
    <property type="project" value="InterPro"/>
</dbReference>
<dbReference type="Pfam" id="PF00512">
    <property type="entry name" value="HisKA"/>
    <property type="match status" value="1"/>
</dbReference>
<keyword evidence="7 9" id="KW-0456">Lyase</keyword>
<dbReference type="GO" id="GO:0000166">
    <property type="term" value="F:nucleotide binding"/>
    <property type="evidence" value="ECO:0007669"/>
    <property type="project" value="UniProtKB-KW"/>
</dbReference>
<keyword evidence="11" id="KW-1133">Transmembrane helix</keyword>
<evidence type="ECO:0000256" key="8">
    <source>
        <dbReference type="PROSITE-ProRule" id="PRU00169"/>
    </source>
</evidence>
<dbReference type="InterPro" id="IPR004358">
    <property type="entry name" value="Sig_transdc_His_kin-like_C"/>
</dbReference>
<dbReference type="Gene3D" id="1.20.1070.10">
    <property type="entry name" value="Rhodopsin 7-helix transmembrane proteins"/>
    <property type="match status" value="1"/>
</dbReference>
<evidence type="ECO:0000259" key="14">
    <source>
        <dbReference type="PROSITE" id="PS50110"/>
    </source>
</evidence>
<dbReference type="InterPro" id="IPR018297">
    <property type="entry name" value="A/G_cyclase_CS"/>
</dbReference>
<dbReference type="Pfam" id="PF00211">
    <property type="entry name" value="Guanylate_cyc"/>
    <property type="match status" value="1"/>
</dbReference>
<dbReference type="SUPFAM" id="SSF52172">
    <property type="entry name" value="CheY-like"/>
    <property type="match status" value="1"/>
</dbReference>
<evidence type="ECO:0000256" key="3">
    <source>
        <dbReference type="ARBA" id="ARBA00022553"/>
    </source>
</evidence>